<evidence type="ECO:0000313" key="4">
    <source>
        <dbReference type="EMBL" id="EFA75608.1"/>
    </source>
</evidence>
<dbReference type="PROSITE" id="PS00914">
    <property type="entry name" value="SYNTAXIN"/>
    <property type="match status" value="1"/>
</dbReference>
<comment type="similarity">
    <text evidence="1">Belongs to the syntaxin family.</text>
</comment>
<dbReference type="Proteomes" id="UP000001396">
    <property type="component" value="Unassembled WGS sequence"/>
</dbReference>
<dbReference type="GO" id="GO:0006906">
    <property type="term" value="P:vesicle fusion"/>
    <property type="evidence" value="ECO:0007669"/>
    <property type="project" value="TreeGrafter"/>
</dbReference>
<dbReference type="InParanoid" id="D3BSZ3"/>
<dbReference type="CDD" id="cd15840">
    <property type="entry name" value="SNARE_Qa"/>
    <property type="match status" value="1"/>
</dbReference>
<evidence type="ECO:0000313" key="5">
    <source>
        <dbReference type="Proteomes" id="UP000001396"/>
    </source>
</evidence>
<name>D3BSZ3_HETP5</name>
<feature type="region of interest" description="Disordered" evidence="2">
    <location>
        <begin position="84"/>
        <end position="104"/>
    </location>
</feature>
<dbReference type="EMBL" id="ADBJ01000054">
    <property type="protein sequence ID" value="EFA75608.1"/>
    <property type="molecule type" value="Genomic_DNA"/>
</dbReference>
<evidence type="ECO:0000256" key="2">
    <source>
        <dbReference type="SAM" id="MobiDB-lite"/>
    </source>
</evidence>
<dbReference type="PANTHER" id="PTHR19957">
    <property type="entry name" value="SYNTAXIN"/>
    <property type="match status" value="1"/>
</dbReference>
<dbReference type="Gene3D" id="1.20.58.70">
    <property type="match status" value="1"/>
</dbReference>
<dbReference type="OMA" id="NYNDPRE"/>
<dbReference type="GeneID" id="31366583"/>
<dbReference type="STRING" id="670386.D3BSZ3"/>
<evidence type="ECO:0000256" key="1">
    <source>
        <dbReference type="ARBA" id="ARBA00009063"/>
    </source>
</evidence>
<feature type="region of interest" description="Disordered" evidence="2">
    <location>
        <begin position="222"/>
        <end position="292"/>
    </location>
</feature>
<dbReference type="FunCoup" id="D3BSZ3">
    <property type="interactions" value="535"/>
</dbReference>
<dbReference type="Pfam" id="PF05739">
    <property type="entry name" value="SNARE"/>
    <property type="match status" value="1"/>
</dbReference>
<dbReference type="PROSITE" id="PS50192">
    <property type="entry name" value="T_SNARE"/>
    <property type="match status" value="1"/>
</dbReference>
<keyword evidence="5" id="KW-1185">Reference proteome</keyword>
<gene>
    <name evidence="4" type="primary">syn7A</name>
    <name evidence="4" type="ORF">PPL_11114</name>
</gene>
<evidence type="ECO:0000259" key="3">
    <source>
        <dbReference type="PROSITE" id="PS50192"/>
    </source>
</evidence>
<dbReference type="InterPro" id="IPR006012">
    <property type="entry name" value="Syntaxin/epimorphin_CS"/>
</dbReference>
<dbReference type="Pfam" id="PF14523">
    <property type="entry name" value="Syntaxin_2"/>
    <property type="match status" value="1"/>
</dbReference>
<organism evidence="4 5">
    <name type="scientific">Heterostelium pallidum (strain ATCC 26659 / Pp 5 / PN500)</name>
    <name type="common">Cellular slime mold</name>
    <name type="synonym">Polysphondylium pallidum</name>
    <dbReference type="NCBI Taxonomy" id="670386"/>
    <lineage>
        <taxon>Eukaryota</taxon>
        <taxon>Amoebozoa</taxon>
        <taxon>Evosea</taxon>
        <taxon>Eumycetozoa</taxon>
        <taxon>Dictyostelia</taxon>
        <taxon>Acytosteliales</taxon>
        <taxon>Acytosteliaceae</taxon>
        <taxon>Heterostelium</taxon>
    </lineage>
</organism>
<dbReference type="GO" id="GO:0006886">
    <property type="term" value="P:intracellular protein transport"/>
    <property type="evidence" value="ECO:0007669"/>
    <property type="project" value="InterPro"/>
</dbReference>
<dbReference type="InterPro" id="IPR010989">
    <property type="entry name" value="SNARE"/>
</dbReference>
<reference evidence="4 5" key="1">
    <citation type="journal article" date="2011" name="Genome Res.">
        <title>Phylogeny-wide analysis of social amoeba genomes highlights ancient origins for complex intercellular communication.</title>
        <authorList>
            <person name="Heidel A.J."/>
            <person name="Lawal H.M."/>
            <person name="Felder M."/>
            <person name="Schilde C."/>
            <person name="Helps N.R."/>
            <person name="Tunggal B."/>
            <person name="Rivero F."/>
            <person name="John U."/>
            <person name="Schleicher M."/>
            <person name="Eichinger L."/>
            <person name="Platzer M."/>
            <person name="Noegel A.A."/>
            <person name="Schaap P."/>
            <person name="Gloeckner G."/>
        </authorList>
    </citation>
    <scope>NUCLEOTIDE SEQUENCE [LARGE SCALE GENOMIC DNA]</scope>
    <source>
        <strain evidence="5">ATCC 26659 / Pp 5 / PN500</strain>
    </source>
</reference>
<dbReference type="GO" id="GO:0000149">
    <property type="term" value="F:SNARE binding"/>
    <property type="evidence" value="ECO:0007669"/>
    <property type="project" value="TreeGrafter"/>
</dbReference>
<accession>D3BSZ3</accession>
<dbReference type="InterPro" id="IPR000727">
    <property type="entry name" value="T_SNARE_dom"/>
</dbReference>
<feature type="compositionally biased region" description="Polar residues" evidence="2">
    <location>
        <begin position="278"/>
        <end position="291"/>
    </location>
</feature>
<dbReference type="GO" id="GO:0012505">
    <property type="term" value="C:endomembrane system"/>
    <property type="evidence" value="ECO:0007669"/>
    <property type="project" value="TreeGrafter"/>
</dbReference>
<protein>
    <submittedName>
        <fullName evidence="4">Syntaxin 7</fullName>
    </submittedName>
</protein>
<dbReference type="PANTHER" id="PTHR19957:SF38">
    <property type="entry name" value="LD27581P"/>
    <property type="match status" value="1"/>
</dbReference>
<feature type="domain" description="T-SNARE coiled-coil homology" evidence="3">
    <location>
        <begin position="300"/>
        <end position="362"/>
    </location>
</feature>
<dbReference type="InterPro" id="IPR006011">
    <property type="entry name" value="Syntaxin_N"/>
</dbReference>
<dbReference type="AlphaFoldDB" id="D3BSZ3"/>
<dbReference type="SUPFAM" id="SSF47661">
    <property type="entry name" value="t-snare proteins"/>
    <property type="match status" value="1"/>
</dbReference>
<dbReference type="GO" id="GO:0005484">
    <property type="term" value="F:SNAP receptor activity"/>
    <property type="evidence" value="ECO:0007669"/>
    <property type="project" value="InterPro"/>
</dbReference>
<feature type="compositionally biased region" description="Low complexity" evidence="2">
    <location>
        <begin position="232"/>
        <end position="268"/>
    </location>
</feature>
<dbReference type="SMART" id="SM00397">
    <property type="entry name" value="t_SNARE"/>
    <property type="match status" value="1"/>
</dbReference>
<dbReference type="InterPro" id="IPR045242">
    <property type="entry name" value="Syntaxin"/>
</dbReference>
<dbReference type="GO" id="GO:0048278">
    <property type="term" value="P:vesicle docking"/>
    <property type="evidence" value="ECO:0007669"/>
    <property type="project" value="TreeGrafter"/>
</dbReference>
<proteinExistence type="inferred from homology"/>
<dbReference type="GO" id="GO:0031201">
    <property type="term" value="C:SNARE complex"/>
    <property type="evidence" value="ECO:0007669"/>
    <property type="project" value="TreeGrafter"/>
</dbReference>
<sequence>MYNSNNNSGYGNGGGYGGGGYGNSNNNGFGGGNNNAGGYGRNNNNGFGGGNNNAGGYGNNNNNGFGNNTGGYGNNNGGGYGSNNNNGFGGGSNNNNNNYQQQNYSIDMPADNFGGNDGDVTNTPEYQATTRNIQQITVAVTTLTKLVQQLGTSKDSLEIREKIRSCVESTTHLISAESSKVKTLTSLANKARDPKTKLLYQKLAKEYNNCLQQFKDIAQVATKKERSTPLPQSSQQQQQQQQHQTSSNSSQYRNNNNGNGYYNNQQQYYDEDKEDESQSLMEASRRQQLAQIESEREYQNSIIQEREEGIRQIEQSIVEINEIFMDLSNMVSEQGVMLNTIEYSLESTVMNTQEGVEQIKKASEHQRSARTKMCWLALILFIVAGVLAKY</sequence>
<dbReference type="RefSeq" id="XP_020427742.1">
    <property type="nucleotide sequence ID" value="XM_020581872.1"/>
</dbReference>
<dbReference type="Gene3D" id="1.20.5.110">
    <property type="match status" value="1"/>
</dbReference>
<comment type="caution">
    <text evidence="4">The sequence shown here is derived from an EMBL/GenBank/DDBJ whole genome shotgun (WGS) entry which is preliminary data.</text>
</comment>